<dbReference type="AlphaFoldDB" id="A0A671NZS1"/>
<dbReference type="GO" id="GO:0005525">
    <property type="term" value="F:GTP binding"/>
    <property type="evidence" value="ECO:0007669"/>
    <property type="project" value="UniProtKB-KW"/>
</dbReference>
<organism evidence="5 6">
    <name type="scientific">Sinocyclocheilus anshuiensis</name>
    <dbReference type="NCBI Taxonomy" id="1608454"/>
    <lineage>
        <taxon>Eukaryota</taxon>
        <taxon>Metazoa</taxon>
        <taxon>Chordata</taxon>
        <taxon>Craniata</taxon>
        <taxon>Vertebrata</taxon>
        <taxon>Euteleostomi</taxon>
        <taxon>Actinopterygii</taxon>
        <taxon>Neopterygii</taxon>
        <taxon>Teleostei</taxon>
        <taxon>Ostariophysi</taxon>
        <taxon>Cypriniformes</taxon>
        <taxon>Cyprinidae</taxon>
        <taxon>Cyprininae</taxon>
        <taxon>Sinocyclocheilus</taxon>
    </lineage>
</organism>
<evidence type="ECO:0000259" key="4">
    <source>
        <dbReference type="PROSITE" id="PS51720"/>
    </source>
</evidence>
<protein>
    <submittedName>
        <fullName evidence="5">GTPase IMAP family member 8-like</fullName>
    </submittedName>
</protein>
<feature type="domain" description="AIG1-type G" evidence="4">
    <location>
        <begin position="240"/>
        <end position="439"/>
    </location>
</feature>
<feature type="domain" description="AIG1-type G" evidence="4">
    <location>
        <begin position="18"/>
        <end position="216"/>
    </location>
</feature>
<dbReference type="SUPFAM" id="SSF52540">
    <property type="entry name" value="P-loop containing nucleoside triphosphate hydrolases"/>
    <property type="match status" value="2"/>
</dbReference>
<evidence type="ECO:0000256" key="2">
    <source>
        <dbReference type="ARBA" id="ARBA00022741"/>
    </source>
</evidence>
<keyword evidence="3" id="KW-0342">GTP-binding</keyword>
<dbReference type="Proteomes" id="UP000472260">
    <property type="component" value="Unassembled WGS sequence"/>
</dbReference>
<reference evidence="5" key="1">
    <citation type="submission" date="2025-08" db="UniProtKB">
        <authorList>
            <consortium name="Ensembl"/>
        </authorList>
    </citation>
    <scope>IDENTIFICATION</scope>
</reference>
<dbReference type="PROSITE" id="PS51720">
    <property type="entry name" value="G_AIG1"/>
    <property type="match status" value="2"/>
</dbReference>
<sequence length="689" mass="77452">MMISVLYSMFVAGETQHLSELRIVLMGNRNVGKSSTKNTILGREEIDFLTHRCVKRHGEVANRHITVIEAPGWWRNESVEESPELLKQEILLSVSLCPPGPHAVLLIIRADYPFTENNRKVLQGYVDLLCERVWSHTIVLFTRGDSLLDTSIEQHIESEGQDLQWLLDKCGNRYHVLNNQNRSDDTQIKELLEKIEETVAQNNGCHLEIDRKNSEVINRSKGSSRGSFENATDMSDAQHLSELRIVLMGYRAAGKSSTGNTILGREEFDLKTSAQCVRRHGEVADRHITVIEAPGWWIDEPVQESSELLKQEILLSVSLCPPGPHAVLLIIHVDYMFKETERKVLQGYLDLLGERVWSHTIVLFTRGDFLLDTSIEQHIESEGQDLQWLLDKCGNRYHVLNNQNRSDDTQIKELLEKIEETVAQNNGCHLEIDRNNSEVINRSKGSSRGSFENATNMMGDGESPSFSPLTKQKKRSQYTRVFELVRKSCSIGVPPSMSVEGKTVTEIFNRCHTIEPIKTAHSRKVGPSMSGDDGSDSWSLGSSAYGSFRSRSGADTVFGSSRSRDSSHTSYESGAIKRYNSIGLPPPNMSVRGKTVTEKCYRRHTTQFTARYRRKVGLSIKRSQVNSAQLEADSRFGSSCSIVSTGSSGYGSSCSLPQSVEQSEHKWTNSAFKISELSDKQDECEDMNL</sequence>
<gene>
    <name evidence="5" type="primary">LOC107670189</name>
</gene>
<keyword evidence="6" id="KW-1185">Reference proteome</keyword>
<proteinExistence type="inferred from homology"/>
<evidence type="ECO:0000256" key="1">
    <source>
        <dbReference type="ARBA" id="ARBA00008535"/>
    </source>
</evidence>
<evidence type="ECO:0000256" key="3">
    <source>
        <dbReference type="ARBA" id="ARBA00023134"/>
    </source>
</evidence>
<dbReference type="PANTHER" id="PTHR10903">
    <property type="entry name" value="GTPASE, IMAP FAMILY MEMBER-RELATED"/>
    <property type="match status" value="1"/>
</dbReference>
<accession>A0A671NZS1</accession>
<dbReference type="InterPro" id="IPR045058">
    <property type="entry name" value="GIMA/IAN/Toc"/>
</dbReference>
<dbReference type="Ensembl" id="ENSSANT00000052197.1">
    <property type="protein sequence ID" value="ENSSANP00000049099.1"/>
    <property type="gene ID" value="ENSSANG00000024669.1"/>
</dbReference>
<dbReference type="Gene3D" id="3.40.50.300">
    <property type="entry name" value="P-loop containing nucleotide triphosphate hydrolases"/>
    <property type="match status" value="2"/>
</dbReference>
<dbReference type="Pfam" id="PF04548">
    <property type="entry name" value="AIG1"/>
    <property type="match status" value="2"/>
</dbReference>
<dbReference type="InterPro" id="IPR027417">
    <property type="entry name" value="P-loop_NTPase"/>
</dbReference>
<name>A0A671NZS1_9TELE</name>
<comment type="similarity">
    <text evidence="1">Belongs to the TRAFAC class TrmE-Era-EngA-EngB-Septin-like GTPase superfamily. AIG1/Toc34/Toc159-like paraseptin GTPase family. IAN subfamily.</text>
</comment>
<reference evidence="5" key="2">
    <citation type="submission" date="2025-09" db="UniProtKB">
        <authorList>
            <consortium name="Ensembl"/>
        </authorList>
    </citation>
    <scope>IDENTIFICATION</scope>
</reference>
<keyword evidence="2" id="KW-0547">Nucleotide-binding</keyword>
<evidence type="ECO:0000313" key="5">
    <source>
        <dbReference type="Ensembl" id="ENSSANP00000049099.1"/>
    </source>
</evidence>
<evidence type="ECO:0000313" key="6">
    <source>
        <dbReference type="Proteomes" id="UP000472260"/>
    </source>
</evidence>
<dbReference type="PANTHER" id="PTHR10903:SF107">
    <property type="entry name" value="GTPASE IMAP FAMILY MEMBER 4-LIKE-RELATED"/>
    <property type="match status" value="1"/>
</dbReference>
<dbReference type="FunFam" id="3.40.50.300:FF:001809">
    <property type="entry name" value="Si:ch1073-365p7.2"/>
    <property type="match status" value="2"/>
</dbReference>
<dbReference type="InterPro" id="IPR006703">
    <property type="entry name" value="G_AIG1"/>
</dbReference>